<evidence type="ECO:0000313" key="3">
    <source>
        <dbReference type="Proteomes" id="UP001208570"/>
    </source>
</evidence>
<dbReference type="EMBL" id="JAODUP010000117">
    <property type="protein sequence ID" value="KAK2161407.1"/>
    <property type="molecule type" value="Genomic_DNA"/>
</dbReference>
<feature type="transmembrane region" description="Helical" evidence="1">
    <location>
        <begin position="187"/>
        <end position="208"/>
    </location>
</feature>
<sequence length="295" mass="34446">MENQVHLMNECPVDGCLVLGRKGPSYSMYNTRYYVNRKEQRQHASRTYLLDECLPCYKYENQSAVARALWSVLRSESFLFLMQTLVLSIGVSKECLDLRHRYPGVHFYQTVLETAITCLHICIRLMVVWMEFHAIKKPLAEVGYVEADSSVRGKYLYKYLLGYVVLGISTVLISWILFAIFHGTTHLGWTLLTNNLFIVANTATASLMKTRLALLYFEVREDDHKVALFETVLLLRESFLLRGDEERQDYLNRVERFLTAFKNTPYFIQPEHIHVLMEYVPDWNIYKSGEQITVV</sequence>
<evidence type="ECO:0000256" key="1">
    <source>
        <dbReference type="SAM" id="Phobius"/>
    </source>
</evidence>
<keyword evidence="1" id="KW-0812">Transmembrane</keyword>
<keyword evidence="1" id="KW-1133">Transmembrane helix</keyword>
<accession>A0AAD9N8W2</accession>
<dbReference type="AlphaFoldDB" id="A0AAD9N8W2"/>
<name>A0AAD9N8W2_9ANNE</name>
<gene>
    <name evidence="2" type="ORF">LSH36_117g04005</name>
</gene>
<keyword evidence="3" id="KW-1185">Reference proteome</keyword>
<evidence type="ECO:0000313" key="2">
    <source>
        <dbReference type="EMBL" id="KAK2161407.1"/>
    </source>
</evidence>
<keyword evidence="1" id="KW-0472">Membrane</keyword>
<organism evidence="2 3">
    <name type="scientific">Paralvinella palmiformis</name>
    <dbReference type="NCBI Taxonomy" id="53620"/>
    <lineage>
        <taxon>Eukaryota</taxon>
        <taxon>Metazoa</taxon>
        <taxon>Spiralia</taxon>
        <taxon>Lophotrochozoa</taxon>
        <taxon>Annelida</taxon>
        <taxon>Polychaeta</taxon>
        <taxon>Sedentaria</taxon>
        <taxon>Canalipalpata</taxon>
        <taxon>Terebellida</taxon>
        <taxon>Terebelliformia</taxon>
        <taxon>Alvinellidae</taxon>
        <taxon>Paralvinella</taxon>
    </lineage>
</organism>
<protein>
    <submittedName>
        <fullName evidence="2">Uncharacterized protein</fullName>
    </submittedName>
</protein>
<feature type="transmembrane region" description="Helical" evidence="1">
    <location>
        <begin position="160"/>
        <end position="181"/>
    </location>
</feature>
<dbReference type="Proteomes" id="UP001208570">
    <property type="component" value="Unassembled WGS sequence"/>
</dbReference>
<comment type="caution">
    <text evidence="2">The sequence shown here is derived from an EMBL/GenBank/DDBJ whole genome shotgun (WGS) entry which is preliminary data.</text>
</comment>
<proteinExistence type="predicted"/>
<reference evidence="2" key="1">
    <citation type="journal article" date="2023" name="Mol. Biol. Evol.">
        <title>Third-Generation Sequencing Reveals the Adaptive Role of the Epigenome in Three Deep-Sea Polychaetes.</title>
        <authorList>
            <person name="Perez M."/>
            <person name="Aroh O."/>
            <person name="Sun Y."/>
            <person name="Lan Y."/>
            <person name="Juniper S.K."/>
            <person name="Young C.R."/>
            <person name="Angers B."/>
            <person name="Qian P.Y."/>
        </authorList>
    </citation>
    <scope>NUCLEOTIDE SEQUENCE</scope>
    <source>
        <strain evidence="2">P08H-3</strain>
    </source>
</reference>